<dbReference type="GO" id="GO:1904680">
    <property type="term" value="F:peptide transmembrane transporter activity"/>
    <property type="evidence" value="ECO:0007669"/>
    <property type="project" value="TreeGrafter"/>
</dbReference>
<dbReference type="SUPFAM" id="SSF53850">
    <property type="entry name" value="Periplasmic binding protein-like II"/>
    <property type="match status" value="1"/>
</dbReference>
<sequence length="482" mass="53076">MDPAGSYDNGSFQVMNQVYGFLMNFVPGTGELKTDLAEHCEFSAPTVYTCVLKPNLKFANGNELTSSDVKFSFDRENVINDPNGPQSLLANLAHIATPDPLTVAFTLKLPNDQTFPQVLATNAGPVVDEEVFPPDGLLDDNAIAEAEPFAGPFTMTTHRKNELIGLKANTEYRGLLGEPKTQLVGLKYYANSDNLKLDIANRAIDVAWRSLSPTDIEGLRRNPNLVVHEGPGGELRYIGFNMVTMPGSTPEQKLAVRQAVASSINREALSRDVYKGTYSPAYSVVPESIAGANEAFKDIYGEKPDVAKARQYLERAGLPIPVRLNLQYNPDHYGVSSSEEYAAIKGQLDATGLFDVNLQSTEWVTYTKERVADAYPLYQLGWFPDFPDADNYLTPFFLPDNFVGNHFEDDEITKLITEEATEADPGRRTAMIGRIQDLMASSHISTLPLLTGKQIAVAGKDIDGVLLDKSFKFQFTPLRKVS</sequence>
<evidence type="ECO:0000256" key="4">
    <source>
        <dbReference type="ARBA" id="ARBA00022729"/>
    </source>
</evidence>
<dbReference type="InterPro" id="IPR039424">
    <property type="entry name" value="SBP_5"/>
</dbReference>
<dbReference type="Gene3D" id="3.10.105.10">
    <property type="entry name" value="Dipeptide-binding Protein, Domain 3"/>
    <property type="match status" value="1"/>
</dbReference>
<protein>
    <submittedName>
        <fullName evidence="6">Putative oligopeptide ABC transporter, solute-binding protein</fullName>
    </submittedName>
</protein>
<dbReference type="PIRSF" id="PIRSF002741">
    <property type="entry name" value="MppA"/>
    <property type="match status" value="1"/>
</dbReference>
<dbReference type="InterPro" id="IPR000914">
    <property type="entry name" value="SBP_5_dom"/>
</dbReference>
<keyword evidence="3" id="KW-0813">Transport</keyword>
<feature type="domain" description="Solute-binding protein family 5" evidence="5">
    <location>
        <begin position="32"/>
        <end position="401"/>
    </location>
</feature>
<proteinExistence type="inferred from homology"/>
<keyword evidence="4" id="KW-0732">Signal</keyword>
<evidence type="ECO:0000313" key="7">
    <source>
        <dbReference type="Proteomes" id="UP000466931"/>
    </source>
</evidence>
<dbReference type="Gene3D" id="3.40.190.10">
    <property type="entry name" value="Periplasmic binding protein-like II"/>
    <property type="match status" value="1"/>
</dbReference>
<reference evidence="6" key="2">
    <citation type="submission" date="2020-02" db="EMBL/GenBank/DDBJ databases">
        <authorList>
            <person name="Matsumoto Y."/>
            <person name="Motooka D."/>
            <person name="Nakamura S."/>
        </authorList>
    </citation>
    <scope>NUCLEOTIDE SEQUENCE</scope>
    <source>
        <strain evidence="6">JCM 13671</strain>
    </source>
</reference>
<dbReference type="AlphaFoldDB" id="A0A7I7XQZ4"/>
<dbReference type="GO" id="GO:0043190">
    <property type="term" value="C:ATP-binding cassette (ABC) transporter complex"/>
    <property type="evidence" value="ECO:0007669"/>
    <property type="project" value="InterPro"/>
</dbReference>
<evidence type="ECO:0000313" key="6">
    <source>
        <dbReference type="EMBL" id="BBZ31697.1"/>
    </source>
</evidence>
<dbReference type="Proteomes" id="UP000466931">
    <property type="component" value="Chromosome"/>
</dbReference>
<accession>A0A7I7XQZ4</accession>
<organism evidence="6 7">
    <name type="scientific">Mycolicibacterium confluentis</name>
    <dbReference type="NCBI Taxonomy" id="28047"/>
    <lineage>
        <taxon>Bacteria</taxon>
        <taxon>Bacillati</taxon>
        <taxon>Actinomycetota</taxon>
        <taxon>Actinomycetes</taxon>
        <taxon>Mycobacteriales</taxon>
        <taxon>Mycobacteriaceae</taxon>
        <taxon>Mycolicibacterium</taxon>
    </lineage>
</organism>
<name>A0A7I7XQZ4_9MYCO</name>
<dbReference type="Gene3D" id="3.90.76.10">
    <property type="entry name" value="Dipeptide-binding Protein, Domain 1"/>
    <property type="match status" value="1"/>
</dbReference>
<evidence type="ECO:0000256" key="2">
    <source>
        <dbReference type="ARBA" id="ARBA00005695"/>
    </source>
</evidence>
<dbReference type="PANTHER" id="PTHR30290">
    <property type="entry name" value="PERIPLASMIC BINDING COMPONENT OF ABC TRANSPORTER"/>
    <property type="match status" value="1"/>
</dbReference>
<dbReference type="GO" id="GO:0015833">
    <property type="term" value="P:peptide transport"/>
    <property type="evidence" value="ECO:0007669"/>
    <property type="project" value="TreeGrafter"/>
</dbReference>
<comment type="similarity">
    <text evidence="2">Belongs to the bacterial solute-binding protein 5 family.</text>
</comment>
<dbReference type="EMBL" id="AP022612">
    <property type="protein sequence ID" value="BBZ31697.1"/>
    <property type="molecule type" value="Genomic_DNA"/>
</dbReference>
<keyword evidence="7" id="KW-1185">Reference proteome</keyword>
<dbReference type="InterPro" id="IPR030678">
    <property type="entry name" value="Peptide/Ni-bd"/>
</dbReference>
<dbReference type="GO" id="GO:0042597">
    <property type="term" value="C:periplasmic space"/>
    <property type="evidence" value="ECO:0007669"/>
    <property type="project" value="UniProtKB-ARBA"/>
</dbReference>
<gene>
    <name evidence="6" type="ORF">MCNF_03020</name>
</gene>
<dbReference type="PANTHER" id="PTHR30290:SF10">
    <property type="entry name" value="PERIPLASMIC OLIGOPEPTIDE-BINDING PROTEIN-RELATED"/>
    <property type="match status" value="1"/>
</dbReference>
<evidence type="ECO:0000256" key="1">
    <source>
        <dbReference type="ARBA" id="ARBA00004196"/>
    </source>
</evidence>
<comment type="subcellular location">
    <subcellularLocation>
        <location evidence="1">Cell envelope</location>
    </subcellularLocation>
</comment>
<dbReference type="Pfam" id="PF00496">
    <property type="entry name" value="SBP_bac_5"/>
    <property type="match status" value="1"/>
</dbReference>
<evidence type="ECO:0000256" key="3">
    <source>
        <dbReference type="ARBA" id="ARBA00022448"/>
    </source>
</evidence>
<evidence type="ECO:0000259" key="5">
    <source>
        <dbReference type="Pfam" id="PF00496"/>
    </source>
</evidence>
<reference evidence="6" key="1">
    <citation type="journal article" date="2019" name="Emerg. Microbes Infect.">
        <title>Comprehensive subspecies identification of 175 nontuberculous mycobacteria species based on 7547 genomic profiles.</title>
        <authorList>
            <person name="Matsumoto Y."/>
            <person name="Kinjo T."/>
            <person name="Motooka D."/>
            <person name="Nabeya D."/>
            <person name="Jung N."/>
            <person name="Uechi K."/>
            <person name="Horii T."/>
            <person name="Iida T."/>
            <person name="Fujita J."/>
            <person name="Nakamura S."/>
        </authorList>
    </citation>
    <scope>NUCLEOTIDE SEQUENCE [LARGE SCALE GENOMIC DNA]</scope>
    <source>
        <strain evidence="6">JCM 13671</strain>
    </source>
</reference>
<dbReference type="GO" id="GO:0030313">
    <property type="term" value="C:cell envelope"/>
    <property type="evidence" value="ECO:0007669"/>
    <property type="project" value="UniProtKB-SubCell"/>
</dbReference>